<evidence type="ECO:0000313" key="2">
    <source>
        <dbReference type="EMBL" id="VDM29746.1"/>
    </source>
</evidence>
<keyword evidence="3" id="KW-1185">Reference proteome</keyword>
<feature type="transmembrane region" description="Helical" evidence="1">
    <location>
        <begin position="32"/>
        <end position="52"/>
    </location>
</feature>
<reference evidence="4" key="1">
    <citation type="submission" date="2016-06" db="UniProtKB">
        <authorList>
            <consortium name="WormBaseParasite"/>
        </authorList>
    </citation>
    <scope>IDENTIFICATION</scope>
</reference>
<evidence type="ECO:0000256" key="1">
    <source>
        <dbReference type="SAM" id="Phobius"/>
    </source>
</evidence>
<keyword evidence="1" id="KW-1133">Transmembrane helix</keyword>
<dbReference type="AlphaFoldDB" id="A0A183U6A9"/>
<dbReference type="EMBL" id="UYWY01006050">
    <property type="protein sequence ID" value="VDM29746.1"/>
    <property type="molecule type" value="Genomic_DNA"/>
</dbReference>
<evidence type="ECO:0000313" key="3">
    <source>
        <dbReference type="Proteomes" id="UP000050794"/>
    </source>
</evidence>
<keyword evidence="1" id="KW-0812">Transmembrane</keyword>
<evidence type="ECO:0000313" key="4">
    <source>
        <dbReference type="WBParaSite" id="TCNE_0000402901-mRNA-1"/>
    </source>
</evidence>
<proteinExistence type="predicted"/>
<accession>A0A183U6A9</accession>
<sequence length="62" mass="6928">QQSSTRQLAFGSALPDSPKQLNDFYNNATLSFIAKVLSFIVILVTVLMVFAVTDYNIFGWLL</sequence>
<dbReference type="WBParaSite" id="TCNE_0000402901-mRNA-1">
    <property type="protein sequence ID" value="TCNE_0000402901-mRNA-1"/>
    <property type="gene ID" value="TCNE_0000402901"/>
</dbReference>
<organism evidence="3 4">
    <name type="scientific">Toxocara canis</name>
    <name type="common">Canine roundworm</name>
    <dbReference type="NCBI Taxonomy" id="6265"/>
    <lineage>
        <taxon>Eukaryota</taxon>
        <taxon>Metazoa</taxon>
        <taxon>Ecdysozoa</taxon>
        <taxon>Nematoda</taxon>
        <taxon>Chromadorea</taxon>
        <taxon>Rhabditida</taxon>
        <taxon>Spirurina</taxon>
        <taxon>Ascaridomorpha</taxon>
        <taxon>Ascaridoidea</taxon>
        <taxon>Toxocaridae</taxon>
        <taxon>Toxocara</taxon>
    </lineage>
</organism>
<protein>
    <submittedName>
        <fullName evidence="4">Serine/threonine protein kinase</fullName>
    </submittedName>
</protein>
<name>A0A183U6A9_TOXCA</name>
<gene>
    <name evidence="2" type="ORF">TCNE_LOCUS4029</name>
</gene>
<dbReference type="Proteomes" id="UP000050794">
    <property type="component" value="Unassembled WGS sequence"/>
</dbReference>
<keyword evidence="1" id="KW-0472">Membrane</keyword>
<reference evidence="2 3" key="2">
    <citation type="submission" date="2018-11" db="EMBL/GenBank/DDBJ databases">
        <authorList>
            <consortium name="Pathogen Informatics"/>
        </authorList>
    </citation>
    <scope>NUCLEOTIDE SEQUENCE [LARGE SCALE GENOMIC DNA]</scope>
</reference>